<dbReference type="HOGENOM" id="CLU_048953_5_0_3"/>
<dbReference type="GO" id="GO:0016706">
    <property type="term" value="F:2-oxoglutarate-dependent dioxygenase activity"/>
    <property type="evidence" value="ECO:0007669"/>
    <property type="project" value="UniProtKB-ARBA"/>
</dbReference>
<accession>K9VW22</accession>
<dbReference type="eggNOG" id="COG5285">
    <property type="taxonomic scope" value="Bacteria"/>
</dbReference>
<dbReference type="EMBL" id="CP003620">
    <property type="protein sequence ID" value="AFZ11682.1"/>
    <property type="molecule type" value="Genomic_DNA"/>
</dbReference>
<protein>
    <submittedName>
        <fullName evidence="1">Phytanoyl-CoA dioxygenase</fullName>
    </submittedName>
</protein>
<keyword evidence="1" id="KW-0223">Dioxygenase</keyword>
<dbReference type="AlphaFoldDB" id="K9VW22"/>
<keyword evidence="2" id="KW-1185">Reference proteome</keyword>
<dbReference type="GO" id="GO:0005506">
    <property type="term" value="F:iron ion binding"/>
    <property type="evidence" value="ECO:0007669"/>
    <property type="project" value="UniProtKB-ARBA"/>
</dbReference>
<evidence type="ECO:0000313" key="2">
    <source>
        <dbReference type="Proteomes" id="UP000010472"/>
    </source>
</evidence>
<reference evidence="1 2" key="1">
    <citation type="submission" date="2012-06" db="EMBL/GenBank/DDBJ databases">
        <title>Finished chromosome of genome of Crinalium epipsammum PCC 9333.</title>
        <authorList>
            <consortium name="US DOE Joint Genome Institute"/>
            <person name="Gugger M."/>
            <person name="Coursin T."/>
            <person name="Rippka R."/>
            <person name="Tandeau De Marsac N."/>
            <person name="Huntemann M."/>
            <person name="Wei C.-L."/>
            <person name="Han J."/>
            <person name="Detter J.C."/>
            <person name="Han C."/>
            <person name="Tapia R."/>
            <person name="Davenport K."/>
            <person name="Daligault H."/>
            <person name="Erkkila T."/>
            <person name="Gu W."/>
            <person name="Munk A.C.C."/>
            <person name="Teshima H."/>
            <person name="Xu Y."/>
            <person name="Chain P."/>
            <person name="Chen A."/>
            <person name="Krypides N."/>
            <person name="Mavromatis K."/>
            <person name="Markowitz V."/>
            <person name="Szeto E."/>
            <person name="Ivanova N."/>
            <person name="Mikhailova N."/>
            <person name="Ovchinnikova G."/>
            <person name="Pagani I."/>
            <person name="Pati A."/>
            <person name="Goodwin L."/>
            <person name="Peters L."/>
            <person name="Pitluck S."/>
            <person name="Woyke T."/>
            <person name="Kerfeld C."/>
        </authorList>
    </citation>
    <scope>NUCLEOTIDE SEQUENCE [LARGE SCALE GENOMIC DNA]</scope>
    <source>
        <strain evidence="1 2">PCC 9333</strain>
    </source>
</reference>
<dbReference type="OrthoDB" id="9791262at2"/>
<keyword evidence="1" id="KW-0560">Oxidoreductase</keyword>
<dbReference type="STRING" id="1173022.Cri9333_0762"/>
<dbReference type="Pfam" id="PF05721">
    <property type="entry name" value="PhyH"/>
    <property type="match status" value="1"/>
</dbReference>
<gene>
    <name evidence="1" type="ORF">Cri9333_0762</name>
</gene>
<dbReference type="InterPro" id="IPR008775">
    <property type="entry name" value="Phytyl_CoA_dOase-like"/>
</dbReference>
<dbReference type="RefSeq" id="WP_015201804.1">
    <property type="nucleotide sequence ID" value="NC_019753.1"/>
</dbReference>
<dbReference type="KEGG" id="cep:Cri9333_0762"/>
<dbReference type="PANTHER" id="PTHR20883:SF48">
    <property type="entry name" value="ECTOINE DIOXYGENASE"/>
    <property type="match status" value="1"/>
</dbReference>
<name>K9VW22_9CYAN</name>
<organism evidence="1 2">
    <name type="scientific">Crinalium epipsammum PCC 9333</name>
    <dbReference type="NCBI Taxonomy" id="1173022"/>
    <lineage>
        <taxon>Bacteria</taxon>
        <taxon>Bacillati</taxon>
        <taxon>Cyanobacteriota</taxon>
        <taxon>Cyanophyceae</taxon>
        <taxon>Gomontiellales</taxon>
        <taxon>Gomontiellaceae</taxon>
        <taxon>Crinalium</taxon>
    </lineage>
</organism>
<dbReference type="SUPFAM" id="SSF51197">
    <property type="entry name" value="Clavaminate synthase-like"/>
    <property type="match status" value="1"/>
</dbReference>
<proteinExistence type="predicted"/>
<dbReference type="Proteomes" id="UP000010472">
    <property type="component" value="Chromosome"/>
</dbReference>
<evidence type="ECO:0000313" key="1">
    <source>
        <dbReference type="EMBL" id="AFZ11682.1"/>
    </source>
</evidence>
<sequence length="274" mass="30756">MQLTSEELKTYDLQGYLLLPNCFAPGEVEVMRAEASALCLQDFAGKILKRDGKTVRMIHGAHLENKVFHRLVRHPKLVKPIMQLLGDSAVYIHRCSLNFKPAFEDTMWSWHQDSSYFCKNDGMPTDQAAIAIVFLDEVNEFNGPTLVMPGSHKEGLINPITEEEESLAIEEKQYLKSRRTQYMLSRPTVTKLVEKYGIVAPKGPAGSVLLFHPSCVHGSAANIMSPFNRTIAVIAYNSVENIPVAVENPRPEYVASRDYRPIEPLSEDVLLQAV</sequence>
<dbReference type="Gene3D" id="2.60.120.620">
    <property type="entry name" value="q2cbj1_9rhob like domain"/>
    <property type="match status" value="1"/>
</dbReference>
<dbReference type="PANTHER" id="PTHR20883">
    <property type="entry name" value="PHYTANOYL-COA DIOXYGENASE DOMAIN CONTAINING 1"/>
    <property type="match status" value="1"/>
</dbReference>